<proteinExistence type="predicted"/>
<dbReference type="InterPro" id="IPR005182">
    <property type="entry name" value="YdbS-like_PH"/>
</dbReference>
<name>A0ABU2BQI8_9ACTN</name>
<organism evidence="3 4">
    <name type="scientific">Nocardioides marmoribigeumensis</name>
    <dbReference type="NCBI Taxonomy" id="433649"/>
    <lineage>
        <taxon>Bacteria</taxon>
        <taxon>Bacillati</taxon>
        <taxon>Actinomycetota</taxon>
        <taxon>Actinomycetes</taxon>
        <taxon>Propionibacteriales</taxon>
        <taxon>Nocardioidaceae</taxon>
        <taxon>Nocardioides</taxon>
    </lineage>
</organism>
<keyword evidence="1" id="KW-0472">Membrane</keyword>
<dbReference type="PANTHER" id="PTHR34473">
    <property type="entry name" value="UPF0699 TRANSMEMBRANE PROTEIN YDBS"/>
    <property type="match status" value="1"/>
</dbReference>
<keyword evidence="1" id="KW-0812">Transmembrane</keyword>
<evidence type="ECO:0000256" key="1">
    <source>
        <dbReference type="SAM" id="Phobius"/>
    </source>
</evidence>
<feature type="domain" description="YdbS-like PH" evidence="2">
    <location>
        <begin position="79"/>
        <end position="153"/>
    </location>
</feature>
<dbReference type="EMBL" id="JAVDYG010000001">
    <property type="protein sequence ID" value="MDR7360905.1"/>
    <property type="molecule type" value="Genomic_DNA"/>
</dbReference>
<gene>
    <name evidence="3" type="ORF">J2S63_000458</name>
</gene>
<evidence type="ECO:0000259" key="2">
    <source>
        <dbReference type="Pfam" id="PF03703"/>
    </source>
</evidence>
<accession>A0ABU2BQI8</accession>
<dbReference type="Pfam" id="PF03703">
    <property type="entry name" value="bPH_2"/>
    <property type="match status" value="1"/>
</dbReference>
<dbReference type="RefSeq" id="WP_310298080.1">
    <property type="nucleotide sequence ID" value="NZ_BAAAPS010000002.1"/>
</dbReference>
<keyword evidence="4" id="KW-1185">Reference proteome</keyword>
<keyword evidence="1" id="KW-1133">Transmembrane helix</keyword>
<reference evidence="3 4" key="1">
    <citation type="submission" date="2023-07" db="EMBL/GenBank/DDBJ databases">
        <title>Sequencing the genomes of 1000 actinobacteria strains.</title>
        <authorList>
            <person name="Klenk H.-P."/>
        </authorList>
    </citation>
    <scope>NUCLEOTIDE SEQUENCE [LARGE SCALE GENOMIC DNA]</scope>
    <source>
        <strain evidence="3 4">DSM 19426</strain>
    </source>
</reference>
<dbReference type="Proteomes" id="UP001183648">
    <property type="component" value="Unassembled WGS sequence"/>
</dbReference>
<feature type="transmembrane region" description="Helical" evidence="1">
    <location>
        <begin position="54"/>
        <end position="74"/>
    </location>
</feature>
<dbReference type="PANTHER" id="PTHR34473:SF3">
    <property type="entry name" value="TRANSMEMBRANE PROTEIN-RELATED"/>
    <property type="match status" value="1"/>
</dbReference>
<sequence>MTEQPTRTPELVLREPSEQVSPRAVGYWRLSAVPSVVLALVAGGAVLTLGDAAWWAWVVAVGLLLASLAVVLVMPGLRYRVHRWEVTHEAVYTRSGWLRRDVRIVPLSRVQTISTSQTALMRAFGLASLLVTTASSAGAVRVEGLDAGLARDVVADLTRDTAATGGDAT</sequence>
<feature type="transmembrane region" description="Helical" evidence="1">
    <location>
        <begin position="27"/>
        <end position="48"/>
    </location>
</feature>
<evidence type="ECO:0000313" key="4">
    <source>
        <dbReference type="Proteomes" id="UP001183648"/>
    </source>
</evidence>
<evidence type="ECO:0000313" key="3">
    <source>
        <dbReference type="EMBL" id="MDR7360905.1"/>
    </source>
</evidence>
<protein>
    <submittedName>
        <fullName evidence="3">Membrane protein YdbS with pleckstrin-like domain</fullName>
    </submittedName>
</protein>
<comment type="caution">
    <text evidence="3">The sequence shown here is derived from an EMBL/GenBank/DDBJ whole genome shotgun (WGS) entry which is preliminary data.</text>
</comment>